<dbReference type="PANTHER" id="PTHR12598">
    <property type="entry name" value="COPPER HOMEOSTASIS PROTEIN CUTC"/>
    <property type="match status" value="1"/>
</dbReference>
<protein>
    <recommendedName>
        <fullName evidence="2">PF03932 family protein CutC</fullName>
    </recommendedName>
</protein>
<dbReference type="GO" id="GO:0005737">
    <property type="term" value="C:cytoplasm"/>
    <property type="evidence" value="ECO:0007669"/>
    <property type="project" value="UniProtKB-SubCell"/>
</dbReference>
<organism evidence="3 4">
    <name type="scientific">Romboutsia lituseburensis DSM 797</name>
    <dbReference type="NCBI Taxonomy" id="1121325"/>
    <lineage>
        <taxon>Bacteria</taxon>
        <taxon>Bacillati</taxon>
        <taxon>Bacillota</taxon>
        <taxon>Clostridia</taxon>
        <taxon>Peptostreptococcales</taxon>
        <taxon>Peptostreptococcaceae</taxon>
        <taxon>Romboutsia</taxon>
    </lineage>
</organism>
<dbReference type="Pfam" id="PF03932">
    <property type="entry name" value="CutC"/>
    <property type="match status" value="1"/>
</dbReference>
<proteinExistence type="inferred from homology"/>
<dbReference type="GO" id="GO:0005507">
    <property type="term" value="F:copper ion binding"/>
    <property type="evidence" value="ECO:0007669"/>
    <property type="project" value="TreeGrafter"/>
</dbReference>
<evidence type="ECO:0000256" key="1">
    <source>
        <dbReference type="ARBA" id="ARBA00007768"/>
    </source>
</evidence>
<name>A0A1G9SQW5_9FIRM</name>
<dbReference type="InterPro" id="IPR005627">
    <property type="entry name" value="CutC-like"/>
</dbReference>
<dbReference type="AlphaFoldDB" id="A0A1G9SQW5"/>
<evidence type="ECO:0000256" key="2">
    <source>
        <dbReference type="HAMAP-Rule" id="MF_00795"/>
    </source>
</evidence>
<dbReference type="SUPFAM" id="SSF110395">
    <property type="entry name" value="CutC-like"/>
    <property type="match status" value="1"/>
</dbReference>
<dbReference type="Proteomes" id="UP000199068">
    <property type="component" value="Unassembled WGS sequence"/>
</dbReference>
<dbReference type="EMBL" id="FNGW01000010">
    <property type="protein sequence ID" value="SDM37255.1"/>
    <property type="molecule type" value="Genomic_DNA"/>
</dbReference>
<comment type="caution">
    <text evidence="2">Once thought to be involved in copper homeostasis, experiments in E.coli have shown this is not the case.</text>
</comment>
<reference evidence="3 4" key="1">
    <citation type="submission" date="2016-10" db="EMBL/GenBank/DDBJ databases">
        <authorList>
            <person name="de Groot N.N."/>
        </authorList>
    </citation>
    <scope>NUCLEOTIDE SEQUENCE [LARGE SCALE GENOMIC DNA]</scope>
    <source>
        <strain evidence="3 4">DSM 797</strain>
    </source>
</reference>
<dbReference type="InterPro" id="IPR036822">
    <property type="entry name" value="CutC-like_dom_sf"/>
</dbReference>
<keyword evidence="4" id="KW-1185">Reference proteome</keyword>
<dbReference type="STRING" id="1121325.SAMN04515677_11044"/>
<dbReference type="Gene3D" id="3.20.20.380">
    <property type="entry name" value="Copper homeostasis (CutC) domain"/>
    <property type="match status" value="1"/>
</dbReference>
<dbReference type="RefSeq" id="WP_092727371.1">
    <property type="nucleotide sequence ID" value="NZ_FNGW01000010.1"/>
</dbReference>
<comment type="subcellular location">
    <subcellularLocation>
        <location evidence="2">Cytoplasm</location>
    </subcellularLocation>
</comment>
<evidence type="ECO:0000313" key="3">
    <source>
        <dbReference type="EMBL" id="SDM37255.1"/>
    </source>
</evidence>
<comment type="similarity">
    <text evidence="1 2">Belongs to the CutC family.</text>
</comment>
<dbReference type="PANTHER" id="PTHR12598:SF0">
    <property type="entry name" value="COPPER HOMEOSTASIS PROTEIN CUTC HOMOLOG"/>
    <property type="match status" value="1"/>
</dbReference>
<accession>A0A1G9SQW5</accession>
<gene>
    <name evidence="2" type="primary">cutC</name>
    <name evidence="3" type="ORF">SAMN04515677_11044</name>
</gene>
<keyword evidence="2" id="KW-0963">Cytoplasm</keyword>
<evidence type="ECO:0000313" key="4">
    <source>
        <dbReference type="Proteomes" id="UP000199068"/>
    </source>
</evidence>
<sequence>MLEIIGMTVEDAKMIEGCGADRIELVSALTEGGLTPSFGLIEKVVNSVNIPVNVMIRHHANSFVYSEEDINIMLKDIEIVNSIGANGIVLGLLDNKNKIDEVNLKRLIENDNSLDITFHKAIDETNPVESIKILNCYSKITNVLTSGGKGNIMNNLDTINKMINESKDIKVLLGGGLNFDNIEKVKENTSYCDFHFGTAVRIDKDSFKKIDEKKLKELVTIINS</sequence>
<dbReference type="HAMAP" id="MF_00795">
    <property type="entry name" value="CutC"/>
    <property type="match status" value="1"/>
</dbReference>